<comment type="caution">
    <text evidence="1">The sequence shown here is derived from an EMBL/GenBank/DDBJ whole genome shotgun (WGS) entry which is preliminary data.</text>
</comment>
<evidence type="ECO:0000313" key="2">
    <source>
        <dbReference type="Proteomes" id="UP001054837"/>
    </source>
</evidence>
<dbReference type="Proteomes" id="UP001054837">
    <property type="component" value="Unassembled WGS sequence"/>
</dbReference>
<keyword evidence="2" id="KW-1185">Reference proteome</keyword>
<organism evidence="1 2">
    <name type="scientific">Caerostris darwini</name>
    <dbReference type="NCBI Taxonomy" id="1538125"/>
    <lineage>
        <taxon>Eukaryota</taxon>
        <taxon>Metazoa</taxon>
        <taxon>Ecdysozoa</taxon>
        <taxon>Arthropoda</taxon>
        <taxon>Chelicerata</taxon>
        <taxon>Arachnida</taxon>
        <taxon>Araneae</taxon>
        <taxon>Araneomorphae</taxon>
        <taxon>Entelegynae</taxon>
        <taxon>Araneoidea</taxon>
        <taxon>Araneidae</taxon>
        <taxon>Caerostris</taxon>
    </lineage>
</organism>
<reference evidence="1 2" key="1">
    <citation type="submission" date="2021-06" db="EMBL/GenBank/DDBJ databases">
        <title>Caerostris darwini draft genome.</title>
        <authorList>
            <person name="Kono N."/>
            <person name="Arakawa K."/>
        </authorList>
    </citation>
    <scope>NUCLEOTIDE SEQUENCE [LARGE SCALE GENOMIC DNA]</scope>
</reference>
<name>A0AAV4VI03_9ARAC</name>
<evidence type="ECO:0000313" key="1">
    <source>
        <dbReference type="EMBL" id="GIY69982.1"/>
    </source>
</evidence>
<dbReference type="AlphaFoldDB" id="A0AAV4VI03"/>
<proteinExistence type="predicted"/>
<sequence length="169" mass="18725">MASMSVKELPSSQCGKGFYLWVEMASISVQECLYGMVSSRTLPFSQIATLAHCHSRTLPFSHIAFLAHCHSRTLTFSPFSVREWTLCRSGKGLYLYLGVGIASITMREWSLSLGGNDIYVGAGIEFISVREWPLCRYGKDLYLCAGMASTSVPKSLLSLCGNFTSIRVW</sequence>
<gene>
    <name evidence="1" type="ORF">CDAR_60801</name>
</gene>
<protein>
    <submittedName>
        <fullName evidence="1">Uncharacterized protein</fullName>
    </submittedName>
</protein>
<accession>A0AAV4VI03</accession>
<dbReference type="EMBL" id="BPLQ01013128">
    <property type="protein sequence ID" value="GIY69982.1"/>
    <property type="molecule type" value="Genomic_DNA"/>
</dbReference>